<feature type="signal peptide" evidence="2">
    <location>
        <begin position="1"/>
        <end position="23"/>
    </location>
</feature>
<reference evidence="3 4" key="1">
    <citation type="submission" date="2020-07" db="EMBL/GenBank/DDBJ databases">
        <title>Genomic Encyclopedia of Type Strains, Phase IV (KMG-V): Genome sequencing to study the core and pangenomes of soil and plant-associated prokaryotes.</title>
        <authorList>
            <person name="Whitman W."/>
        </authorList>
    </citation>
    <scope>NUCLEOTIDE SEQUENCE [LARGE SCALE GENOMIC DNA]</scope>
    <source>
        <strain evidence="3 4">RH2WT43</strain>
    </source>
</reference>
<dbReference type="EMBL" id="JACGXL010000006">
    <property type="protein sequence ID" value="MBA8889277.1"/>
    <property type="molecule type" value="Genomic_DNA"/>
</dbReference>
<feature type="chain" id="PRO_5033020976" description="Sel1 repeat-containing protein" evidence="2">
    <location>
        <begin position="24"/>
        <end position="314"/>
    </location>
</feature>
<dbReference type="SUPFAM" id="SSF81901">
    <property type="entry name" value="HCP-like"/>
    <property type="match status" value="1"/>
</dbReference>
<feature type="region of interest" description="Disordered" evidence="1">
    <location>
        <begin position="38"/>
        <end position="59"/>
    </location>
</feature>
<dbReference type="InterPro" id="IPR006597">
    <property type="entry name" value="Sel1-like"/>
</dbReference>
<keyword evidence="2" id="KW-0732">Signal</keyword>
<feature type="compositionally biased region" description="Acidic residues" evidence="1">
    <location>
        <begin position="304"/>
        <end position="314"/>
    </location>
</feature>
<dbReference type="RefSeq" id="WP_310735275.1">
    <property type="nucleotide sequence ID" value="NZ_JACGXL010000006.1"/>
</dbReference>
<accession>A0A839EX80</accession>
<dbReference type="AlphaFoldDB" id="A0A839EX80"/>
<dbReference type="Proteomes" id="UP000550401">
    <property type="component" value="Unassembled WGS sequence"/>
</dbReference>
<feature type="region of interest" description="Disordered" evidence="1">
    <location>
        <begin position="272"/>
        <end position="314"/>
    </location>
</feature>
<proteinExistence type="predicted"/>
<dbReference type="InterPro" id="IPR011990">
    <property type="entry name" value="TPR-like_helical_dom_sf"/>
</dbReference>
<evidence type="ECO:0000256" key="2">
    <source>
        <dbReference type="SAM" id="SignalP"/>
    </source>
</evidence>
<keyword evidence="4" id="KW-1185">Reference proteome</keyword>
<evidence type="ECO:0000313" key="4">
    <source>
        <dbReference type="Proteomes" id="UP000550401"/>
    </source>
</evidence>
<protein>
    <recommendedName>
        <fullName evidence="5">Sel1 repeat-containing protein</fullName>
    </recommendedName>
</protein>
<dbReference type="Gene3D" id="1.25.40.10">
    <property type="entry name" value="Tetratricopeptide repeat domain"/>
    <property type="match status" value="1"/>
</dbReference>
<comment type="caution">
    <text evidence="3">The sequence shown here is derived from an EMBL/GenBank/DDBJ whole genome shotgun (WGS) entry which is preliminary data.</text>
</comment>
<evidence type="ECO:0000256" key="1">
    <source>
        <dbReference type="SAM" id="MobiDB-lite"/>
    </source>
</evidence>
<sequence length="314" mass="33721">MKPRAMTFGLLAAAVAVLSPVHAATQLNFAGSYSMRPPSYDSEDNTNRPADESWGTPEDAARPGKKFFYTGAYAYRNGDFKYAVDMYEVASSWGYKPAQYNLAVMYLKGDGIPVDRPRAMAWAALAAERGDPLYVQAREAIYADLSKDEWEQANALWRELKKTFGDEVALTRAKARWAQVRAAMTGSRVGAVGPLMIGAANSGGRMTSLVTPLKDGKGDHAGRGGHGPKGSGTDEKKPGNSIINGFATAAFGVLGGGGEDGSVAYRQLWQSDDPYDPKFEWRPASGTTRVGEIQPVDGRHDASPGDEEPLPPGH</sequence>
<gene>
    <name evidence="3" type="ORF">FHW12_003520</name>
</gene>
<feature type="region of interest" description="Disordered" evidence="1">
    <location>
        <begin position="207"/>
        <end position="241"/>
    </location>
</feature>
<name>A0A839EX80_9GAMM</name>
<dbReference type="SMART" id="SM00671">
    <property type="entry name" value="SEL1"/>
    <property type="match status" value="1"/>
</dbReference>
<organism evidence="3 4">
    <name type="scientific">Dokdonella fugitiva</name>
    <dbReference type="NCBI Taxonomy" id="328517"/>
    <lineage>
        <taxon>Bacteria</taxon>
        <taxon>Pseudomonadati</taxon>
        <taxon>Pseudomonadota</taxon>
        <taxon>Gammaproteobacteria</taxon>
        <taxon>Lysobacterales</taxon>
        <taxon>Rhodanobacteraceae</taxon>
        <taxon>Dokdonella</taxon>
    </lineage>
</organism>
<dbReference type="Pfam" id="PF08238">
    <property type="entry name" value="Sel1"/>
    <property type="match status" value="1"/>
</dbReference>
<evidence type="ECO:0008006" key="5">
    <source>
        <dbReference type="Google" id="ProtNLM"/>
    </source>
</evidence>
<evidence type="ECO:0000313" key="3">
    <source>
        <dbReference type="EMBL" id="MBA8889277.1"/>
    </source>
</evidence>